<keyword evidence="3" id="KW-1185">Reference proteome</keyword>
<sequence>MFKQALVAGTLAASTLIVGMAVSAQPAGASAATQQVSVVTGRDIYDPFNPFGFYPRYAPFGFYNNYVPFGFQSFYRPVVFQHW</sequence>
<feature type="signal peptide" evidence="1">
    <location>
        <begin position="1"/>
        <end position="31"/>
    </location>
</feature>
<comment type="caution">
    <text evidence="2">The sequence shown here is derived from an EMBL/GenBank/DDBJ whole genome shotgun (WGS) entry which is preliminary data.</text>
</comment>
<protein>
    <submittedName>
        <fullName evidence="2">Uncharacterized protein</fullName>
    </submittedName>
</protein>
<feature type="chain" id="PRO_5045117212" evidence="1">
    <location>
        <begin position="32"/>
        <end position="83"/>
    </location>
</feature>
<accession>A0ABP8AXG5</accession>
<organism evidence="2 3">
    <name type="scientific">Streptosporangium oxazolinicum</name>
    <dbReference type="NCBI Taxonomy" id="909287"/>
    <lineage>
        <taxon>Bacteria</taxon>
        <taxon>Bacillati</taxon>
        <taxon>Actinomycetota</taxon>
        <taxon>Actinomycetes</taxon>
        <taxon>Streptosporangiales</taxon>
        <taxon>Streptosporangiaceae</taxon>
        <taxon>Streptosporangium</taxon>
    </lineage>
</organism>
<dbReference type="Proteomes" id="UP001501251">
    <property type="component" value="Unassembled WGS sequence"/>
</dbReference>
<gene>
    <name evidence="2" type="ORF">GCM10022252_33960</name>
</gene>
<proteinExistence type="predicted"/>
<name>A0ABP8AXG5_9ACTN</name>
<reference evidence="3" key="1">
    <citation type="journal article" date="2019" name="Int. J. Syst. Evol. Microbiol.">
        <title>The Global Catalogue of Microorganisms (GCM) 10K type strain sequencing project: providing services to taxonomists for standard genome sequencing and annotation.</title>
        <authorList>
            <consortium name="The Broad Institute Genomics Platform"/>
            <consortium name="The Broad Institute Genome Sequencing Center for Infectious Disease"/>
            <person name="Wu L."/>
            <person name="Ma J."/>
        </authorList>
    </citation>
    <scope>NUCLEOTIDE SEQUENCE [LARGE SCALE GENOMIC DNA]</scope>
    <source>
        <strain evidence="3">JCM 17388</strain>
    </source>
</reference>
<evidence type="ECO:0000256" key="1">
    <source>
        <dbReference type="SAM" id="SignalP"/>
    </source>
</evidence>
<keyword evidence="1" id="KW-0732">Signal</keyword>
<evidence type="ECO:0000313" key="2">
    <source>
        <dbReference type="EMBL" id="GAA4192492.1"/>
    </source>
</evidence>
<evidence type="ECO:0000313" key="3">
    <source>
        <dbReference type="Proteomes" id="UP001501251"/>
    </source>
</evidence>
<dbReference type="RefSeq" id="WP_344918861.1">
    <property type="nucleotide sequence ID" value="NZ_BAABAQ010000005.1"/>
</dbReference>
<dbReference type="EMBL" id="BAABAQ010000005">
    <property type="protein sequence ID" value="GAA4192492.1"/>
    <property type="molecule type" value="Genomic_DNA"/>
</dbReference>